<name>A0A813Q8X2_9BILA</name>
<feature type="region of interest" description="Disordered" evidence="1">
    <location>
        <begin position="81"/>
        <end position="102"/>
    </location>
</feature>
<proteinExistence type="predicted"/>
<dbReference type="OrthoDB" id="10048604at2759"/>
<keyword evidence="3" id="KW-1185">Reference proteome</keyword>
<dbReference type="EMBL" id="CAJNOC010000456">
    <property type="protein sequence ID" value="CAF0763680.1"/>
    <property type="molecule type" value="Genomic_DNA"/>
</dbReference>
<evidence type="ECO:0000256" key="1">
    <source>
        <dbReference type="SAM" id="MobiDB-lite"/>
    </source>
</evidence>
<accession>A0A813Q8X2</accession>
<comment type="caution">
    <text evidence="2">The sequence shown here is derived from an EMBL/GenBank/DDBJ whole genome shotgun (WGS) entry which is preliminary data.</text>
</comment>
<feature type="non-terminal residue" evidence="2">
    <location>
        <position position="1"/>
    </location>
</feature>
<organism evidence="2 3">
    <name type="scientific">Brachionus calyciflorus</name>
    <dbReference type="NCBI Taxonomy" id="104777"/>
    <lineage>
        <taxon>Eukaryota</taxon>
        <taxon>Metazoa</taxon>
        <taxon>Spiralia</taxon>
        <taxon>Gnathifera</taxon>
        <taxon>Rotifera</taxon>
        <taxon>Eurotatoria</taxon>
        <taxon>Monogononta</taxon>
        <taxon>Pseudotrocha</taxon>
        <taxon>Ploima</taxon>
        <taxon>Brachionidae</taxon>
        <taxon>Brachionus</taxon>
    </lineage>
</organism>
<dbReference type="AlphaFoldDB" id="A0A813Q8X2"/>
<evidence type="ECO:0000313" key="2">
    <source>
        <dbReference type="EMBL" id="CAF0763680.1"/>
    </source>
</evidence>
<dbReference type="Proteomes" id="UP000663879">
    <property type="component" value="Unassembled WGS sequence"/>
</dbReference>
<protein>
    <submittedName>
        <fullName evidence="2">Uncharacterized protein</fullName>
    </submittedName>
</protein>
<sequence>IDYENESLEVMNDVENFLKNTKFIGLSDICLKITESIKANSQRHKYINEQLDETQVLIHKLFEHKEKYKNFLIISSTGGNTTTQTNSNINTNQTNSSQLQFNNKKTYNKNSKTLNNKTNKLNSDRIKTNLKETTKLKPK</sequence>
<gene>
    <name evidence="2" type="ORF">OXX778_LOCUS4570</name>
</gene>
<reference evidence="2" key="1">
    <citation type="submission" date="2021-02" db="EMBL/GenBank/DDBJ databases">
        <authorList>
            <person name="Nowell W R."/>
        </authorList>
    </citation>
    <scope>NUCLEOTIDE SEQUENCE</scope>
    <source>
        <strain evidence="2">Ploen Becks lab</strain>
    </source>
</reference>
<evidence type="ECO:0000313" key="3">
    <source>
        <dbReference type="Proteomes" id="UP000663879"/>
    </source>
</evidence>